<sequence length="87" mass="9894">MEDAASMDETANNKRDKHQGVSATNIAPRGNRGVRLRGHYHNNVHPPGGQERRGFRPSSKFRKAKHGVDRLRIILDNQELISRLENI</sequence>
<reference evidence="2 3" key="1">
    <citation type="journal article" date="2019" name="Commun. Biol.">
        <title>The bagworm genome reveals a unique fibroin gene that provides high tensile strength.</title>
        <authorList>
            <person name="Kono N."/>
            <person name="Nakamura H."/>
            <person name="Ohtoshi R."/>
            <person name="Tomita M."/>
            <person name="Numata K."/>
            <person name="Arakawa K."/>
        </authorList>
    </citation>
    <scope>NUCLEOTIDE SEQUENCE [LARGE SCALE GENOMIC DNA]</scope>
</reference>
<protein>
    <submittedName>
        <fullName evidence="2">Uncharacterized protein</fullName>
    </submittedName>
</protein>
<feature type="region of interest" description="Disordered" evidence="1">
    <location>
        <begin position="1"/>
        <end position="63"/>
    </location>
</feature>
<keyword evidence="3" id="KW-1185">Reference proteome</keyword>
<evidence type="ECO:0000313" key="2">
    <source>
        <dbReference type="EMBL" id="GBP67588.1"/>
    </source>
</evidence>
<dbReference type="Proteomes" id="UP000299102">
    <property type="component" value="Unassembled WGS sequence"/>
</dbReference>
<gene>
    <name evidence="2" type="ORF">EVAR_98642_1</name>
</gene>
<proteinExistence type="predicted"/>
<comment type="caution">
    <text evidence="2">The sequence shown here is derived from an EMBL/GenBank/DDBJ whole genome shotgun (WGS) entry which is preliminary data.</text>
</comment>
<evidence type="ECO:0000256" key="1">
    <source>
        <dbReference type="SAM" id="MobiDB-lite"/>
    </source>
</evidence>
<accession>A0A4C1XVJ2</accession>
<feature type="compositionally biased region" description="Basic residues" evidence="1">
    <location>
        <begin position="32"/>
        <end position="42"/>
    </location>
</feature>
<dbReference type="EMBL" id="BGZK01000987">
    <property type="protein sequence ID" value="GBP67588.1"/>
    <property type="molecule type" value="Genomic_DNA"/>
</dbReference>
<name>A0A4C1XVJ2_EUMVA</name>
<organism evidence="2 3">
    <name type="scientific">Eumeta variegata</name>
    <name type="common">Bagworm moth</name>
    <name type="synonym">Eumeta japonica</name>
    <dbReference type="NCBI Taxonomy" id="151549"/>
    <lineage>
        <taxon>Eukaryota</taxon>
        <taxon>Metazoa</taxon>
        <taxon>Ecdysozoa</taxon>
        <taxon>Arthropoda</taxon>
        <taxon>Hexapoda</taxon>
        <taxon>Insecta</taxon>
        <taxon>Pterygota</taxon>
        <taxon>Neoptera</taxon>
        <taxon>Endopterygota</taxon>
        <taxon>Lepidoptera</taxon>
        <taxon>Glossata</taxon>
        <taxon>Ditrysia</taxon>
        <taxon>Tineoidea</taxon>
        <taxon>Psychidae</taxon>
        <taxon>Oiketicinae</taxon>
        <taxon>Eumeta</taxon>
    </lineage>
</organism>
<evidence type="ECO:0000313" key="3">
    <source>
        <dbReference type="Proteomes" id="UP000299102"/>
    </source>
</evidence>
<dbReference type="AlphaFoldDB" id="A0A4C1XVJ2"/>